<dbReference type="GO" id="GO:0009279">
    <property type="term" value="C:cell outer membrane"/>
    <property type="evidence" value="ECO:0007669"/>
    <property type="project" value="UniProtKB-SubCell"/>
</dbReference>
<dbReference type="InterPro" id="IPR012910">
    <property type="entry name" value="Plug_dom"/>
</dbReference>
<keyword evidence="3" id="KW-1134">Transmembrane beta strand</keyword>
<dbReference type="SUPFAM" id="SSF56935">
    <property type="entry name" value="Porins"/>
    <property type="match status" value="1"/>
</dbReference>
<dbReference type="InterPro" id="IPR039426">
    <property type="entry name" value="TonB-dep_rcpt-like"/>
</dbReference>
<evidence type="ECO:0000313" key="10">
    <source>
        <dbReference type="Proteomes" id="UP000011866"/>
    </source>
</evidence>
<evidence type="ECO:0000256" key="5">
    <source>
        <dbReference type="ARBA" id="ARBA00022729"/>
    </source>
</evidence>
<dbReference type="eggNOG" id="COG4771">
    <property type="taxonomic scope" value="Bacteria"/>
</dbReference>
<keyword evidence="10" id="KW-1185">Reference proteome</keyword>
<dbReference type="Pfam" id="PF07715">
    <property type="entry name" value="Plug"/>
    <property type="match status" value="1"/>
</dbReference>
<evidence type="ECO:0000256" key="4">
    <source>
        <dbReference type="ARBA" id="ARBA00022692"/>
    </source>
</evidence>
<dbReference type="PANTHER" id="PTHR30069">
    <property type="entry name" value="TONB-DEPENDENT OUTER MEMBRANE RECEPTOR"/>
    <property type="match status" value="1"/>
</dbReference>
<keyword evidence="6" id="KW-0472">Membrane</keyword>
<dbReference type="STRING" id="187493.CN03_04320"/>
<keyword evidence="4" id="KW-0812">Transmembrane</keyword>
<dbReference type="Proteomes" id="UP000011866">
    <property type="component" value="Chromosome"/>
</dbReference>
<evidence type="ECO:0000256" key="6">
    <source>
        <dbReference type="ARBA" id="ARBA00023136"/>
    </source>
</evidence>
<dbReference type="GO" id="GO:0015344">
    <property type="term" value="F:siderophore uptake transmembrane transporter activity"/>
    <property type="evidence" value="ECO:0007669"/>
    <property type="project" value="TreeGrafter"/>
</dbReference>
<keyword evidence="7" id="KW-0998">Cell outer membrane</keyword>
<name>M5DUI8_9GAMM</name>
<evidence type="ECO:0000256" key="3">
    <source>
        <dbReference type="ARBA" id="ARBA00022452"/>
    </source>
</evidence>
<dbReference type="Gene3D" id="2.40.170.20">
    <property type="entry name" value="TonB-dependent receptor, beta-barrel domain"/>
    <property type="match status" value="1"/>
</dbReference>
<keyword evidence="2" id="KW-0813">Transport</keyword>
<sequence length="665" mass="76519">MMWSTLVYADDLVLDNVEVSAEADTPLNVVSTEQLLKVPGAGNDPLRAIESLPGVVFSKGGEAKPAIRGSSPDDNAYYIDLTPVGYLFHTDGSSILNDNVIESFTFIPGAFGAEYNNATGGVIDTRTRSPYYDQSQAIIDMSLLRAGFLVETPVSDDQAFYFTARQSLFQFYIENIIDSDEFEFTTLPEFYDYQGKYEVRLNATDTLSLQVIGARDKAAVLFTDDSAVVSQDPGKSGGFGFEQYFNSQGLQWDAFYSNGLTQSINLSQLEQKFQFFVGSGNYINAKVNDYRLRSRFSYALNYRHELQWGLEFSERHLAAMGRFEGPPCDEFKSDCRFVEGTEIIEAEDHPVIYETNAFLSDNWDVNENWTLTPGVLLSYNDYTENAYVEPKLNSRWMFQPDWWLTQGYGRYHSLPENFGQYAKEFGNPELNEPKATHYVTGLEHQMTPTLLWKIEAYYKTFADIPIARPSKSPLYDSLSDEQYNALPRYTNDAEGDAWGLELFVNKQLSQRWYGWASVAWSRTRRENTLTNEDFRYAYDQPVIVNLVANYQWDDDWQLGFKWRVQSGQLVTPIDDVVVDSNNPDLYNPIYGEPYSERLPVYHRLDVRADRTYRFARWEMDLYIEVLNLYAQRNVIDYNYDNADYSERNDVLDLPFIPSFGIRARL</sequence>
<proteinExistence type="predicted"/>
<dbReference type="InterPro" id="IPR036942">
    <property type="entry name" value="Beta-barrel_TonB_sf"/>
</dbReference>
<evidence type="ECO:0000256" key="1">
    <source>
        <dbReference type="ARBA" id="ARBA00004571"/>
    </source>
</evidence>
<dbReference type="Gene3D" id="2.170.130.10">
    <property type="entry name" value="TonB-dependent receptor, plug domain"/>
    <property type="match status" value="1"/>
</dbReference>
<dbReference type="EMBL" id="HF680312">
    <property type="protein sequence ID" value="CCU73214.1"/>
    <property type="molecule type" value="Genomic_DNA"/>
</dbReference>
<dbReference type="GO" id="GO:0044718">
    <property type="term" value="P:siderophore transmembrane transport"/>
    <property type="evidence" value="ECO:0007669"/>
    <property type="project" value="TreeGrafter"/>
</dbReference>
<organism evidence="9 10">
    <name type="scientific">Thalassolituus oleivorans MIL-1</name>
    <dbReference type="NCBI Taxonomy" id="1298593"/>
    <lineage>
        <taxon>Bacteria</taxon>
        <taxon>Pseudomonadati</taxon>
        <taxon>Pseudomonadota</taxon>
        <taxon>Gammaproteobacteria</taxon>
        <taxon>Oceanospirillales</taxon>
        <taxon>Oceanospirillaceae</taxon>
        <taxon>Thalassolituus</taxon>
    </lineage>
</organism>
<dbReference type="KEGG" id="tol:TOL_2818"/>
<keyword evidence="5" id="KW-0732">Signal</keyword>
<evidence type="ECO:0000313" key="9">
    <source>
        <dbReference type="EMBL" id="CCU73214.1"/>
    </source>
</evidence>
<reference evidence="9 10" key="1">
    <citation type="journal article" date="2013" name="Genome Announc.">
        <title>Genome Sequence of Thalassolituus oleivorans MIL-1 (DSM 14913T).</title>
        <authorList>
            <person name="Golyshin P.N."/>
            <person name="Werner J."/>
            <person name="Chernikova T.N."/>
            <person name="Tran H."/>
            <person name="Ferrer M."/>
            <person name="Yakimov M.M."/>
            <person name="Teeling H."/>
            <person name="Golyshina O.V."/>
        </authorList>
    </citation>
    <scope>NUCLEOTIDE SEQUENCE [LARGE SCALE GENOMIC DNA]</scope>
    <source>
        <strain evidence="9 10">MIL-1</strain>
    </source>
</reference>
<comment type="subcellular location">
    <subcellularLocation>
        <location evidence="1">Cell outer membrane</location>
        <topology evidence="1">Multi-pass membrane protein</topology>
    </subcellularLocation>
</comment>
<dbReference type="InterPro" id="IPR037066">
    <property type="entry name" value="Plug_dom_sf"/>
</dbReference>
<dbReference type="HOGENOM" id="CLU_398405_0_0_6"/>
<feature type="domain" description="TonB-dependent receptor plug" evidence="8">
    <location>
        <begin position="23"/>
        <end position="122"/>
    </location>
</feature>
<evidence type="ECO:0000256" key="7">
    <source>
        <dbReference type="ARBA" id="ARBA00023237"/>
    </source>
</evidence>
<accession>M5DUI8</accession>
<evidence type="ECO:0000259" key="8">
    <source>
        <dbReference type="Pfam" id="PF07715"/>
    </source>
</evidence>
<dbReference type="AlphaFoldDB" id="M5DUI8"/>
<dbReference type="PANTHER" id="PTHR30069:SF29">
    <property type="entry name" value="HEMOGLOBIN AND HEMOGLOBIN-HAPTOGLOBIN-BINDING PROTEIN 1-RELATED"/>
    <property type="match status" value="1"/>
</dbReference>
<keyword evidence="9" id="KW-0675">Receptor</keyword>
<protein>
    <submittedName>
        <fullName evidence="9">Putative TonB-dependent receptor</fullName>
    </submittedName>
</protein>
<evidence type="ECO:0000256" key="2">
    <source>
        <dbReference type="ARBA" id="ARBA00022448"/>
    </source>
</evidence>
<gene>
    <name evidence="9" type="ORF">TOL_2818</name>
</gene>